<evidence type="ECO:0000256" key="3">
    <source>
        <dbReference type="ARBA" id="ARBA00023125"/>
    </source>
</evidence>
<dbReference type="RefSeq" id="WP_180155401.1">
    <property type="nucleotide sequence ID" value="NZ_JACCEM010000005.1"/>
</dbReference>
<dbReference type="Gene3D" id="1.10.10.10">
    <property type="entry name" value="Winged helix-like DNA-binding domain superfamily/Winged helix DNA-binding domain"/>
    <property type="match status" value="1"/>
</dbReference>
<dbReference type="GO" id="GO:0010628">
    <property type="term" value="P:positive regulation of gene expression"/>
    <property type="evidence" value="ECO:0007669"/>
    <property type="project" value="TreeGrafter"/>
</dbReference>
<dbReference type="PANTHER" id="PTHR30427:SF1">
    <property type="entry name" value="TRANSCRIPTIONAL ACTIVATOR PROTEIN LYSR"/>
    <property type="match status" value="1"/>
</dbReference>
<dbReference type="PRINTS" id="PR00039">
    <property type="entry name" value="HTHLYSR"/>
</dbReference>
<keyword evidence="7" id="KW-1185">Reference proteome</keyword>
<dbReference type="InterPro" id="IPR036390">
    <property type="entry name" value="WH_DNA-bd_sf"/>
</dbReference>
<keyword evidence="3" id="KW-0238">DNA-binding</keyword>
<organism evidence="6 7">
    <name type="scientific">Parapusillimonas granuli</name>
    <dbReference type="NCBI Taxonomy" id="380911"/>
    <lineage>
        <taxon>Bacteria</taxon>
        <taxon>Pseudomonadati</taxon>
        <taxon>Pseudomonadota</taxon>
        <taxon>Betaproteobacteria</taxon>
        <taxon>Burkholderiales</taxon>
        <taxon>Alcaligenaceae</taxon>
        <taxon>Parapusillimonas</taxon>
    </lineage>
</organism>
<evidence type="ECO:0000313" key="7">
    <source>
        <dbReference type="Proteomes" id="UP000559809"/>
    </source>
</evidence>
<evidence type="ECO:0000256" key="2">
    <source>
        <dbReference type="ARBA" id="ARBA00023015"/>
    </source>
</evidence>
<accession>A0A853G0X3</accession>
<evidence type="ECO:0000259" key="5">
    <source>
        <dbReference type="PROSITE" id="PS50931"/>
    </source>
</evidence>
<dbReference type="Pfam" id="PF00126">
    <property type="entry name" value="HTH_1"/>
    <property type="match status" value="1"/>
</dbReference>
<feature type="domain" description="HTH lysR-type" evidence="5">
    <location>
        <begin position="3"/>
        <end position="60"/>
    </location>
</feature>
<dbReference type="EMBL" id="JACCEM010000005">
    <property type="protein sequence ID" value="NYT49957.1"/>
    <property type="molecule type" value="Genomic_DNA"/>
</dbReference>
<dbReference type="PROSITE" id="PS50931">
    <property type="entry name" value="HTH_LYSR"/>
    <property type="match status" value="1"/>
</dbReference>
<dbReference type="Gene3D" id="3.40.190.290">
    <property type="match status" value="1"/>
</dbReference>
<dbReference type="Pfam" id="PF03466">
    <property type="entry name" value="LysR_substrate"/>
    <property type="match status" value="1"/>
</dbReference>
<proteinExistence type="inferred from homology"/>
<reference evidence="6 7" key="1">
    <citation type="submission" date="2020-07" db="EMBL/GenBank/DDBJ databases">
        <title>Taxonomic revisions and descriptions of new bacterial species based on genomic comparisons in the high-G+C-content subgroup of the family Alcaligenaceae.</title>
        <authorList>
            <person name="Szabo A."/>
            <person name="Felfoldi T."/>
        </authorList>
    </citation>
    <scope>NUCLEOTIDE SEQUENCE [LARGE SCALE GENOMIC DNA]</scope>
    <source>
        <strain evidence="6 7">LMG 24012</strain>
    </source>
</reference>
<dbReference type="PANTHER" id="PTHR30427">
    <property type="entry name" value="TRANSCRIPTIONAL ACTIVATOR PROTEIN LYSR"/>
    <property type="match status" value="1"/>
</dbReference>
<comment type="caution">
    <text evidence="6">The sequence shown here is derived from an EMBL/GenBank/DDBJ whole genome shotgun (WGS) entry which is preliminary data.</text>
</comment>
<dbReference type="GO" id="GO:0003700">
    <property type="term" value="F:DNA-binding transcription factor activity"/>
    <property type="evidence" value="ECO:0007669"/>
    <property type="project" value="InterPro"/>
</dbReference>
<comment type="similarity">
    <text evidence="1">Belongs to the LysR transcriptional regulatory family.</text>
</comment>
<evidence type="ECO:0000256" key="1">
    <source>
        <dbReference type="ARBA" id="ARBA00009437"/>
    </source>
</evidence>
<protein>
    <submittedName>
        <fullName evidence="6">LysR family transcriptional regulator</fullName>
    </submittedName>
</protein>
<name>A0A853G0X3_9BURK</name>
<dbReference type="InterPro" id="IPR000847">
    <property type="entry name" value="LysR_HTH_N"/>
</dbReference>
<evidence type="ECO:0000313" key="6">
    <source>
        <dbReference type="EMBL" id="NYT49957.1"/>
    </source>
</evidence>
<keyword evidence="4" id="KW-0804">Transcription</keyword>
<dbReference type="InterPro" id="IPR005119">
    <property type="entry name" value="LysR_subst-bd"/>
</dbReference>
<dbReference type="AlphaFoldDB" id="A0A853G0X3"/>
<sequence>MSISVRQIEAFRAVMICGTTKAAAELMHVSQPVISKLIAQMESRLGYSLFDRTGNAIVPNEHARKLFDEALHVQERVEQFVRFAKALGQPGSGSLTIYTSATLSTTLLPRVVARYHLRSPKVRVRIANKSVGEIAQRLVLNPDSIGLTIWPVENPAVECTVLASRPVKILMRADHRLADFPNALCFEDLQPESLILHSDSMPLGDAIRAQMARYDYDWTVPFTVDSSETAYSLVEQGLGLFLCDAFASSSLNARNLVTRDIDSGIQTSVCLLRSRFRQADEQFRLFTTALRQQLSEE</sequence>
<evidence type="ECO:0000256" key="4">
    <source>
        <dbReference type="ARBA" id="ARBA00023163"/>
    </source>
</evidence>
<dbReference type="SUPFAM" id="SSF53850">
    <property type="entry name" value="Periplasmic binding protein-like II"/>
    <property type="match status" value="1"/>
</dbReference>
<dbReference type="GO" id="GO:0043565">
    <property type="term" value="F:sequence-specific DNA binding"/>
    <property type="evidence" value="ECO:0007669"/>
    <property type="project" value="TreeGrafter"/>
</dbReference>
<dbReference type="SUPFAM" id="SSF46785">
    <property type="entry name" value="Winged helix' DNA-binding domain"/>
    <property type="match status" value="1"/>
</dbReference>
<dbReference type="InterPro" id="IPR036388">
    <property type="entry name" value="WH-like_DNA-bd_sf"/>
</dbReference>
<keyword evidence="2" id="KW-0805">Transcription regulation</keyword>
<dbReference type="Proteomes" id="UP000559809">
    <property type="component" value="Unassembled WGS sequence"/>
</dbReference>
<gene>
    <name evidence="6" type="ORF">H0A72_11615</name>
</gene>